<name>A0A146GET3_SPHZY</name>
<keyword evidence="3" id="KW-0964">Secreted</keyword>
<dbReference type="SUPFAM" id="SSF49410">
    <property type="entry name" value="Alpha-macroglobulin receptor domain"/>
    <property type="match status" value="1"/>
</dbReference>
<proteinExistence type="evidence at transcript level"/>
<dbReference type="Pfam" id="PF17791">
    <property type="entry name" value="MG3"/>
    <property type="match status" value="1"/>
</dbReference>
<dbReference type="SUPFAM" id="SSF48239">
    <property type="entry name" value="Terpenoid cyclases/Protein prenyltransferases"/>
    <property type="match status" value="1"/>
</dbReference>
<evidence type="ECO:0000256" key="7">
    <source>
        <dbReference type="ARBA" id="ARBA00023157"/>
    </source>
</evidence>
<sequence>MRAGGIAICLLLTIVTAGCHYVVLIPSELRTDSVEKVCVLLFSAVESSHLTLTIQNTEINSTVFQKELPASTGFNCFSFTIGKNAMSSHYITLLSVSVKGSGEILSINETKWVVLKTYNSLTFIQTDKPVYKPGQFVKFRILTLNDRFIPVQEEYPLVTVWDPKSNRIGQWNDVMPRQGIVDLTYELMPEPMQGLYRIEVLKKEGKVEHYFSVEQYVLPKYDVRVELPDTISHLSETIPFKVCGRSTYGKPVMGEVSGTVSRSMSHGFLRIMNSFHGETQTDGCLSENLTIHSPGTVLTIEVTATLREAGTGTEVQNSAGRVFETAILTMSFEDVKTYFQRRMPYTGKIRLQSSLHHPVANASISLSAASKSVVPKLTTNEHGIASFSLDTSSWESQSVVLRATYQYSSYELGNLEAIHTAKSLYSRSSSYFSISEHPQELACGSQLHVDVHYIIKAPSAHRKSKLDVFYLLISRGVIVTLRKKTISIRGFRGSRGHFSLSFPIDAELSPVARLLVFAVLPEGEMIGDSTKFQVQKCFQNKVSLRFSVAEDLPKSQVSLDVNAAPDSLCGLRVVDRSVLLLKPEKELSKKSIYSMLPVSDLSEYHYSIQEDSNDFCRRQSPWSVPVSRDDETGDLARILQDMGLKILTDTEYHKPIECETREMVLTARNTVFDSYHPMVMHSVSSPGLPRMPEIARLVSTMRQYFPETWIWELVPVSPSGSVSLPLTVPDSITEWKGSVFCTGETGFGISETVSLNAFQPFFVELVVPFSIVRTEGFTLKAKVFNYLKKCIMVKVSLIEATGFKLISEGNVEHRSCVCAMDSVTISWQLIATGLGEQNLTVSAESVASDTLCGNEVVIVPEKGAIDIICKSLLIKAEGSEIELTRSSFLCPSGETVTEHIHLELPEDVIEGSDRAYVTVLGDIMGSAMENLDSLLTLPTGCGEQNMVKFAPNVYVQRYLNKTHQLSSEIQHKAIGYLRTGYQNQLKYKHDDGSFSAFGSRDREGNTWLTAFVLKSFLQARPYIFIDEKIIRDATTFFLTHRMESGCFASLGSLFNNAMKGGVDDSISLSAYVTTALLELENNNPKLADEIFQNWIKSELPQVPSSSRPSVSEYSAEEFSHPPTLGGPPLFKDFKTEVLDRALSCLRDALETVNSSYTLSLLAYTFTLAQEQLSRNKTLQRLEEIAIKEDGLTHWRREQEPEEEHGYWWRAPSAEVEMTAYVLLALLSQPQVPTSDLDRSIPIVRWLVKQRNSYGGFASTQDTVVALQALSIYAELTHVADSHSSVSVSSESGFHQEFHIDSSNQLLLQSRTLPELPGEYSVEVTGTGCLLLQTSLRYNRPAIPLDAAFRVSILMTNQQPSNYNLFPQSQHTLKINVTYVGKRAVSNMVLVNIAMISGFSPIKDSYQSSLDRANISRSEIKDGHFILYLYPMESHHLLQFSIEVSHDFEVEHRKPAAVKVYDYYETDDSVVVEYEAAAESGNV</sequence>
<dbReference type="InterPro" id="IPR036595">
    <property type="entry name" value="A-macroglobulin_rcpt-bd_sf"/>
</dbReference>
<keyword evidence="5 9" id="KW-0732">Signal</keyword>
<evidence type="ECO:0000259" key="12">
    <source>
        <dbReference type="SMART" id="SM01361"/>
    </source>
</evidence>
<dbReference type="FunFam" id="2.60.40.1930:FF:000001">
    <property type="entry name" value="CD109 isoform 3"/>
    <property type="match status" value="1"/>
</dbReference>
<feature type="domain" description="Alpha-2-macroglobulin" evidence="11">
    <location>
        <begin position="708"/>
        <end position="797"/>
    </location>
</feature>
<feature type="domain" description="Alpha-2-macroglobulin bait region" evidence="10">
    <location>
        <begin position="432"/>
        <end position="581"/>
    </location>
</feature>
<feature type="signal peptide" evidence="9">
    <location>
        <begin position="1"/>
        <end position="19"/>
    </location>
</feature>
<dbReference type="InterPro" id="IPR014756">
    <property type="entry name" value="Ig_E-set"/>
</dbReference>
<keyword evidence="4" id="KW-0646">Protease inhibitor</keyword>
<comment type="similarity">
    <text evidence="2">Belongs to the protease inhibitor I39 (alpha-2-macroglobulin) family.</text>
</comment>
<evidence type="ECO:0000256" key="4">
    <source>
        <dbReference type="ARBA" id="ARBA00022690"/>
    </source>
</evidence>
<dbReference type="SMART" id="SM01360">
    <property type="entry name" value="A2M"/>
    <property type="match status" value="1"/>
</dbReference>
<evidence type="ECO:0000313" key="13">
    <source>
        <dbReference type="EMBL" id="BAU69625.1"/>
    </source>
</evidence>
<dbReference type="InterPro" id="IPR050473">
    <property type="entry name" value="A2M/Complement_sys"/>
</dbReference>
<evidence type="ECO:0000256" key="2">
    <source>
        <dbReference type="ARBA" id="ARBA00010952"/>
    </source>
</evidence>
<evidence type="ECO:0000259" key="10">
    <source>
        <dbReference type="SMART" id="SM01359"/>
    </source>
</evidence>
<dbReference type="InterPro" id="IPR011625">
    <property type="entry name" value="A2M_N_BRD"/>
</dbReference>
<accession>A0A146GET3</accession>
<dbReference type="GO" id="GO:0004867">
    <property type="term" value="F:serine-type endopeptidase inhibitor activity"/>
    <property type="evidence" value="ECO:0007669"/>
    <property type="project" value="UniProtKB-KW"/>
</dbReference>
<evidence type="ECO:0000256" key="1">
    <source>
        <dbReference type="ARBA" id="ARBA00004613"/>
    </source>
</evidence>
<dbReference type="GO" id="GO:0005615">
    <property type="term" value="C:extracellular space"/>
    <property type="evidence" value="ECO:0007669"/>
    <property type="project" value="InterPro"/>
</dbReference>
<organism evidence="13">
    <name type="scientific">Sphyrna zygaena</name>
    <name type="common">Smooth hammerhead</name>
    <name type="synonym">Squalus zygaena</name>
    <dbReference type="NCBI Taxonomy" id="195335"/>
    <lineage>
        <taxon>Eukaryota</taxon>
        <taxon>Metazoa</taxon>
        <taxon>Chordata</taxon>
        <taxon>Craniata</taxon>
        <taxon>Vertebrata</taxon>
        <taxon>Chondrichthyes</taxon>
        <taxon>Elasmobranchii</taxon>
        <taxon>Galeomorphii</taxon>
        <taxon>Galeoidea</taxon>
        <taxon>Carcharhiniformes</taxon>
        <taxon>Carcharhinidae</taxon>
        <taxon>Sphyrna</taxon>
    </lineage>
</organism>
<feature type="domain" description="Alpha-macroglobulin receptor-binding" evidence="12">
    <location>
        <begin position="1385"/>
        <end position="1473"/>
    </location>
</feature>
<dbReference type="InterPro" id="IPR040839">
    <property type="entry name" value="MG4"/>
</dbReference>
<evidence type="ECO:0000256" key="5">
    <source>
        <dbReference type="ARBA" id="ARBA00022729"/>
    </source>
</evidence>
<dbReference type="PANTHER" id="PTHR11412:SF171">
    <property type="entry name" value="PREGNANCY ZONE PROTEIN-LIKE PROTEIN"/>
    <property type="match status" value="1"/>
</dbReference>
<dbReference type="PROSITE" id="PS51257">
    <property type="entry name" value="PROKAR_LIPOPROTEIN"/>
    <property type="match status" value="1"/>
</dbReference>
<reference evidence="13" key="1">
    <citation type="journal article" date="2016" name="Dev. Comp. Immunol.">
        <title>The complement system of elasmobranches revealed by liver transcriptome analysis of a hammerhead shark, Sphyrna zygaena.</title>
        <authorList>
            <person name="Goshima M."/>
            <person name="Sekiguchi R."/>
            <person name="Matsushita M."/>
            <person name="Nonaka M."/>
        </authorList>
    </citation>
    <scope>NUCLEOTIDE SEQUENCE</scope>
    <source>
        <tissue evidence="13">Liver</tissue>
    </source>
</reference>
<dbReference type="Pfam" id="PF01835">
    <property type="entry name" value="MG2"/>
    <property type="match status" value="1"/>
</dbReference>
<dbReference type="InterPro" id="IPR001599">
    <property type="entry name" value="Macroglobln_a2"/>
</dbReference>
<dbReference type="Pfam" id="PF07677">
    <property type="entry name" value="A2M_recep"/>
    <property type="match status" value="1"/>
</dbReference>
<keyword evidence="8" id="KW-0325">Glycoprotein</keyword>
<dbReference type="Pfam" id="PF00207">
    <property type="entry name" value="A2M"/>
    <property type="match status" value="1"/>
</dbReference>
<dbReference type="InterPro" id="IPR047565">
    <property type="entry name" value="Alpha-macroglob_thiol-ester_cl"/>
</dbReference>
<dbReference type="Gene3D" id="2.60.40.1940">
    <property type="match status" value="1"/>
</dbReference>
<dbReference type="InterPro" id="IPR009048">
    <property type="entry name" value="A-macroglobulin_rcpt-bd"/>
</dbReference>
<dbReference type="InterPro" id="IPR013783">
    <property type="entry name" value="Ig-like_fold"/>
</dbReference>
<comment type="subcellular location">
    <subcellularLocation>
        <location evidence="1">Secreted</location>
    </subcellularLocation>
</comment>
<dbReference type="CDD" id="cd02897">
    <property type="entry name" value="A2M_2"/>
    <property type="match status" value="1"/>
</dbReference>
<dbReference type="Gene3D" id="2.20.130.20">
    <property type="match status" value="1"/>
</dbReference>
<dbReference type="PANTHER" id="PTHR11412">
    <property type="entry name" value="MACROGLOBULIN / COMPLEMENT"/>
    <property type="match status" value="1"/>
</dbReference>
<evidence type="ECO:0000256" key="6">
    <source>
        <dbReference type="ARBA" id="ARBA00022900"/>
    </source>
</evidence>
<dbReference type="SMART" id="SM01359">
    <property type="entry name" value="A2M_N_2"/>
    <property type="match status" value="1"/>
</dbReference>
<dbReference type="SUPFAM" id="SSF81296">
    <property type="entry name" value="E set domains"/>
    <property type="match status" value="1"/>
</dbReference>
<dbReference type="Pfam" id="PF17789">
    <property type="entry name" value="MG4"/>
    <property type="match status" value="1"/>
</dbReference>
<dbReference type="InterPro" id="IPR008930">
    <property type="entry name" value="Terpenoid_cyclase/PrenylTrfase"/>
</dbReference>
<dbReference type="Pfam" id="PF07678">
    <property type="entry name" value="TED_complement"/>
    <property type="match status" value="2"/>
</dbReference>
<dbReference type="InterPro" id="IPR011626">
    <property type="entry name" value="Alpha-macroglobulin_TED"/>
</dbReference>
<dbReference type="Gene3D" id="2.60.40.1930">
    <property type="match status" value="2"/>
</dbReference>
<dbReference type="InterPro" id="IPR002890">
    <property type="entry name" value="MG2"/>
</dbReference>
<keyword evidence="6" id="KW-0722">Serine protease inhibitor</keyword>
<evidence type="ECO:0000256" key="8">
    <source>
        <dbReference type="ARBA" id="ARBA00023180"/>
    </source>
</evidence>
<keyword evidence="7" id="KW-1015">Disulfide bond</keyword>
<dbReference type="PROSITE" id="PS00477">
    <property type="entry name" value="ALPHA_2_MACROGLOBULIN"/>
    <property type="match status" value="1"/>
</dbReference>
<evidence type="ECO:0000259" key="11">
    <source>
        <dbReference type="SMART" id="SM01360"/>
    </source>
</evidence>
<dbReference type="EMBL" id="LC107124">
    <property type="protein sequence ID" value="BAU69625.1"/>
    <property type="molecule type" value="mRNA"/>
</dbReference>
<dbReference type="Pfam" id="PF07703">
    <property type="entry name" value="A2M_BRD"/>
    <property type="match status" value="1"/>
</dbReference>
<feature type="chain" id="PRO_5007524941" evidence="9">
    <location>
        <begin position="20"/>
        <end position="1482"/>
    </location>
</feature>
<protein>
    <submittedName>
        <fullName evidence="13">A2M1</fullName>
    </submittedName>
</protein>
<dbReference type="Gene3D" id="6.20.50.160">
    <property type="match status" value="1"/>
</dbReference>
<evidence type="ECO:0000256" key="3">
    <source>
        <dbReference type="ARBA" id="ARBA00022525"/>
    </source>
</evidence>
<dbReference type="Gene3D" id="2.60.40.10">
    <property type="entry name" value="Immunoglobulins"/>
    <property type="match status" value="2"/>
</dbReference>
<dbReference type="SMART" id="SM01361">
    <property type="entry name" value="A2M_recep"/>
    <property type="match status" value="1"/>
</dbReference>
<dbReference type="InterPro" id="IPR041813">
    <property type="entry name" value="A2M_TED"/>
</dbReference>
<dbReference type="Gene3D" id="2.60.40.690">
    <property type="entry name" value="Alpha-macroglobulin, receptor-binding domain"/>
    <property type="match status" value="1"/>
</dbReference>
<dbReference type="Gene3D" id="1.50.10.20">
    <property type="match status" value="1"/>
</dbReference>
<dbReference type="InterPro" id="IPR019742">
    <property type="entry name" value="MacrogloblnA2_CS"/>
</dbReference>
<evidence type="ECO:0000256" key="9">
    <source>
        <dbReference type="SAM" id="SignalP"/>
    </source>
</evidence>
<dbReference type="SMART" id="SM01419">
    <property type="entry name" value="Thiol-ester_cl"/>
    <property type="match status" value="1"/>
</dbReference>
<dbReference type="InterPro" id="IPR041555">
    <property type="entry name" value="MG3"/>
</dbReference>